<dbReference type="EC" id="5.4.4.2" evidence="3"/>
<keyword evidence="8" id="KW-1185">Reference proteome</keyword>
<dbReference type="Pfam" id="PF00425">
    <property type="entry name" value="Chorismate_bind"/>
    <property type="match status" value="1"/>
</dbReference>
<dbReference type="InterPro" id="IPR004561">
    <property type="entry name" value="IsoChor_synthase"/>
</dbReference>
<evidence type="ECO:0000256" key="1">
    <source>
        <dbReference type="ARBA" id="ARBA00000799"/>
    </source>
</evidence>
<keyword evidence="4" id="KW-0413">Isomerase</keyword>
<dbReference type="NCBIfam" id="TIGR00543">
    <property type="entry name" value="isochor_syn"/>
    <property type="match status" value="1"/>
</dbReference>
<accession>A0A1M4TSD1</accession>
<dbReference type="PRINTS" id="PR00095">
    <property type="entry name" value="ANTSNTHASEI"/>
</dbReference>
<evidence type="ECO:0000256" key="2">
    <source>
        <dbReference type="ARBA" id="ARBA00005297"/>
    </source>
</evidence>
<protein>
    <recommendedName>
        <fullName evidence="3">isochorismate synthase</fullName>
        <ecNumber evidence="3">5.4.4.2</ecNumber>
    </recommendedName>
    <alternativeName>
        <fullName evidence="5">Isochorismate mutase</fullName>
    </alternativeName>
</protein>
<comment type="similarity">
    <text evidence="2">Belongs to the isochorismate synthase family.</text>
</comment>
<evidence type="ECO:0000256" key="5">
    <source>
        <dbReference type="ARBA" id="ARBA00041564"/>
    </source>
</evidence>
<evidence type="ECO:0000256" key="4">
    <source>
        <dbReference type="ARBA" id="ARBA00023235"/>
    </source>
</evidence>
<name>A0A1M4TSD1_STRHI</name>
<evidence type="ECO:0000259" key="6">
    <source>
        <dbReference type="Pfam" id="PF00425"/>
    </source>
</evidence>
<dbReference type="AlphaFoldDB" id="A0A1M4TSD1"/>
<evidence type="ECO:0000313" key="7">
    <source>
        <dbReference type="EMBL" id="SHE47400.1"/>
    </source>
</evidence>
<dbReference type="GO" id="GO:0008909">
    <property type="term" value="F:isochorismate synthase activity"/>
    <property type="evidence" value="ECO:0007669"/>
    <property type="project" value="UniProtKB-EC"/>
</dbReference>
<comment type="catalytic activity">
    <reaction evidence="1">
        <text>chorismate = isochorismate</text>
        <dbReference type="Rhea" id="RHEA:18985"/>
        <dbReference type="ChEBI" id="CHEBI:29748"/>
        <dbReference type="ChEBI" id="CHEBI:29780"/>
        <dbReference type="EC" id="5.4.4.2"/>
    </reaction>
</comment>
<dbReference type="Proteomes" id="UP000184501">
    <property type="component" value="Unassembled WGS sequence"/>
</dbReference>
<organism evidence="7 8">
    <name type="scientific">Streptoalloteichus hindustanus</name>
    <dbReference type="NCBI Taxonomy" id="2017"/>
    <lineage>
        <taxon>Bacteria</taxon>
        <taxon>Bacillati</taxon>
        <taxon>Actinomycetota</taxon>
        <taxon>Actinomycetes</taxon>
        <taxon>Pseudonocardiales</taxon>
        <taxon>Pseudonocardiaceae</taxon>
        <taxon>Streptoalloteichus</taxon>
    </lineage>
</organism>
<dbReference type="Gene3D" id="3.60.120.10">
    <property type="entry name" value="Anthranilate synthase"/>
    <property type="match status" value="1"/>
</dbReference>
<dbReference type="STRING" id="2017.SAMN05444320_101181"/>
<evidence type="ECO:0000256" key="3">
    <source>
        <dbReference type="ARBA" id="ARBA00012824"/>
    </source>
</evidence>
<reference evidence="7 8" key="1">
    <citation type="submission" date="2016-11" db="EMBL/GenBank/DDBJ databases">
        <authorList>
            <person name="Jaros S."/>
            <person name="Januszkiewicz K."/>
            <person name="Wedrychowicz H."/>
        </authorList>
    </citation>
    <scope>NUCLEOTIDE SEQUENCE [LARGE SCALE GENOMIC DNA]</scope>
    <source>
        <strain evidence="7 8">DSM 44523</strain>
    </source>
</reference>
<dbReference type="SUPFAM" id="SSF56322">
    <property type="entry name" value="ADC synthase"/>
    <property type="match status" value="1"/>
</dbReference>
<proteinExistence type="inferred from homology"/>
<evidence type="ECO:0000313" key="8">
    <source>
        <dbReference type="Proteomes" id="UP000184501"/>
    </source>
</evidence>
<dbReference type="InterPro" id="IPR015890">
    <property type="entry name" value="Chorismate_C"/>
</dbReference>
<dbReference type="EMBL" id="FQVN01000001">
    <property type="protein sequence ID" value="SHE47400.1"/>
    <property type="molecule type" value="Genomic_DNA"/>
</dbReference>
<gene>
    <name evidence="7" type="ORF">SAMN05444320_101181</name>
</gene>
<dbReference type="InterPro" id="IPR019999">
    <property type="entry name" value="Anth_synth_I-like"/>
</dbReference>
<dbReference type="PANTHER" id="PTHR42839:SF2">
    <property type="entry name" value="ISOCHORISMATE SYNTHASE ENTC"/>
    <property type="match status" value="1"/>
</dbReference>
<dbReference type="RefSeq" id="WP_083959214.1">
    <property type="nucleotide sequence ID" value="NZ_FQVN01000001.1"/>
</dbReference>
<sequence>MTSAPVPTPDAGLRARTRVLTPRAEPLAALPGPTNVLAWTRAGDGVVGWGEVARFEPAGPGRFAAADAWWREFVGGVEVRDEVGLPGTGPLAFVSMAFADEPGRSVVVVPRVVVGRRGDTTWVTEFDPHEPAAPVQPVRRPSVPRYAEGELSVSDYRAAVSEAVARMRAGAADKVVLAHDLTAHTDEPVDQRFLLHNLAARYPGCWTFAVDGLVGATPELLLRRGADLVTSRVLAGTTWPRAGASGDELAAELLASRKDRAEHEYAVRSLAEALRPFCAELSVPDEPHVLRLPNVLHLASDVSGRVREDASLLRLAEAVHPTAAVGGTPTADALRLITELERMDRGRYAGPVGWVDARGDGELGIALRCAEVDGAAVRLFAGCGIVADSDPDREVEEAAAKLRPIRDAMEG</sequence>
<dbReference type="InterPro" id="IPR005801">
    <property type="entry name" value="ADC_synthase"/>
</dbReference>
<feature type="domain" description="Chorismate-utilising enzyme C-terminal" evidence="6">
    <location>
        <begin position="154"/>
        <end position="401"/>
    </location>
</feature>
<dbReference type="PANTHER" id="PTHR42839">
    <property type="entry name" value="ISOCHORISMATE SYNTHASE ENTC"/>
    <property type="match status" value="1"/>
</dbReference>